<evidence type="ECO:0000256" key="4">
    <source>
        <dbReference type="ARBA" id="ARBA00023098"/>
    </source>
</evidence>
<name>A0A6B1D2S3_9CHLR</name>
<comment type="similarity">
    <text evidence="1">Belongs to the ATP-dependent AMP-binding enzyme family.</text>
</comment>
<dbReference type="EMBL" id="VXMH01000015">
    <property type="protein sequence ID" value="MYC93878.1"/>
    <property type="molecule type" value="Genomic_DNA"/>
</dbReference>
<reference evidence="7" key="1">
    <citation type="submission" date="2019-09" db="EMBL/GenBank/DDBJ databases">
        <title>Characterisation of the sponge microbiome using genome-centric metagenomics.</title>
        <authorList>
            <person name="Engelberts J.P."/>
            <person name="Robbins S.J."/>
            <person name="De Goeij J.M."/>
            <person name="Aranda M."/>
            <person name="Bell S.C."/>
            <person name="Webster N.S."/>
        </authorList>
    </citation>
    <scope>NUCLEOTIDE SEQUENCE</scope>
    <source>
        <strain evidence="7">SB0661_bin_32</strain>
    </source>
</reference>
<dbReference type="PANTHER" id="PTHR43859:SF4">
    <property type="entry name" value="BUTANOATE--COA LIGASE AAE1-RELATED"/>
    <property type="match status" value="1"/>
</dbReference>
<evidence type="ECO:0000256" key="2">
    <source>
        <dbReference type="ARBA" id="ARBA00022598"/>
    </source>
</evidence>
<dbReference type="GO" id="GO:0016874">
    <property type="term" value="F:ligase activity"/>
    <property type="evidence" value="ECO:0007669"/>
    <property type="project" value="UniProtKB-KW"/>
</dbReference>
<accession>A0A6B1D2S3</accession>
<dbReference type="SUPFAM" id="SSF56801">
    <property type="entry name" value="Acetyl-CoA synthetase-like"/>
    <property type="match status" value="1"/>
</dbReference>
<dbReference type="Pfam" id="PF13193">
    <property type="entry name" value="AMP-binding_C"/>
    <property type="match status" value="1"/>
</dbReference>
<organism evidence="7">
    <name type="scientific">Caldilineaceae bacterium SB0661_bin_32</name>
    <dbReference type="NCBI Taxonomy" id="2605255"/>
    <lineage>
        <taxon>Bacteria</taxon>
        <taxon>Bacillati</taxon>
        <taxon>Chloroflexota</taxon>
        <taxon>Caldilineae</taxon>
        <taxon>Caldilineales</taxon>
        <taxon>Caldilineaceae</taxon>
    </lineage>
</organism>
<dbReference type="Gene3D" id="3.30.300.30">
    <property type="match status" value="1"/>
</dbReference>
<feature type="domain" description="AMP-binding enzyme C-terminal" evidence="6">
    <location>
        <begin position="452"/>
        <end position="528"/>
    </location>
</feature>
<dbReference type="InterPro" id="IPR020845">
    <property type="entry name" value="AMP-binding_CS"/>
</dbReference>
<dbReference type="FunFam" id="3.30.300.30:FF:000008">
    <property type="entry name" value="2,3-dihydroxybenzoate-AMP ligase"/>
    <property type="match status" value="1"/>
</dbReference>
<dbReference type="InterPro" id="IPR045851">
    <property type="entry name" value="AMP-bd_C_sf"/>
</dbReference>
<protein>
    <submittedName>
        <fullName evidence="7">Long-chain fatty acid--CoA ligase</fullName>
    </submittedName>
</protein>
<evidence type="ECO:0000259" key="5">
    <source>
        <dbReference type="Pfam" id="PF00501"/>
    </source>
</evidence>
<keyword evidence="4" id="KW-0443">Lipid metabolism</keyword>
<dbReference type="AlphaFoldDB" id="A0A6B1D2S3"/>
<dbReference type="InterPro" id="IPR042099">
    <property type="entry name" value="ANL_N_sf"/>
</dbReference>
<evidence type="ECO:0000256" key="3">
    <source>
        <dbReference type="ARBA" id="ARBA00022832"/>
    </source>
</evidence>
<dbReference type="PANTHER" id="PTHR43859">
    <property type="entry name" value="ACYL-ACTIVATING ENZYME"/>
    <property type="match status" value="1"/>
</dbReference>
<feature type="domain" description="AMP-dependent synthetase/ligase" evidence="5">
    <location>
        <begin position="36"/>
        <end position="402"/>
    </location>
</feature>
<dbReference type="Pfam" id="PF00501">
    <property type="entry name" value="AMP-binding"/>
    <property type="match status" value="1"/>
</dbReference>
<dbReference type="InterPro" id="IPR000873">
    <property type="entry name" value="AMP-dep_synth/lig_dom"/>
</dbReference>
<sequence length="548" mass="60355">MLSGLMMDYQLTIDRVLEHGNRLYPYKKVKTKLPDGTLHEYSYRDLYGRVKRLCNVLEGLGVQPGDRVGTFAWNNYQHVELYFGAPGAGAVVHTLNVRLFPDQLAYIINHAEDKVIFIDATLLPLMEGLGEKISGVEHFVLFNGPEGGAAANLPGQVHSYETLMAAAEDEYVWQVEGENQAMGLCYTSGTTGHPKGALYSHRSMYLHTVGSCQAAAVGLTENDVVMPVVPQFHAMAWGLPYAAVNVGADLVMPGPHMQPAALAEMIEAERVTVAAGVPTIWNGLYHDLKQSPRDISCIRALVVGGSAMPRSLIEAYEKELGVNVVHAWGMTEMSPLGTVSKLLSHHQTLPQEERWDVKARQGYPISGVDMRIMDDAGQELPWDGETLGELQVRGPWVAQAYYKLEGGGDSFTQDGWFRTGDVVTISADGFMSIADRTKDLVKSGGEWISSVELENLLMAHPQVLEAAVIAVPDERWGERPLAVIVPTEGGTRPGAEELRRFMEPQVARWWLPDGYEFIDEIPKTGTGKFDKKVLREHYGRGDSTVPLP</sequence>
<dbReference type="NCBIfam" id="NF004837">
    <property type="entry name" value="PRK06187.1"/>
    <property type="match status" value="1"/>
</dbReference>
<keyword evidence="3" id="KW-0276">Fatty acid metabolism</keyword>
<dbReference type="InterPro" id="IPR025110">
    <property type="entry name" value="AMP-bd_C"/>
</dbReference>
<dbReference type="PROSITE" id="PS00455">
    <property type="entry name" value="AMP_BINDING"/>
    <property type="match status" value="1"/>
</dbReference>
<evidence type="ECO:0000256" key="1">
    <source>
        <dbReference type="ARBA" id="ARBA00006432"/>
    </source>
</evidence>
<comment type="caution">
    <text evidence="7">The sequence shown here is derived from an EMBL/GenBank/DDBJ whole genome shotgun (WGS) entry which is preliminary data.</text>
</comment>
<keyword evidence="2 7" id="KW-0436">Ligase</keyword>
<gene>
    <name evidence="7" type="ORF">F4X14_02815</name>
</gene>
<evidence type="ECO:0000259" key="6">
    <source>
        <dbReference type="Pfam" id="PF13193"/>
    </source>
</evidence>
<evidence type="ECO:0000313" key="7">
    <source>
        <dbReference type="EMBL" id="MYC93878.1"/>
    </source>
</evidence>
<dbReference type="Gene3D" id="3.40.50.12780">
    <property type="entry name" value="N-terminal domain of ligase-like"/>
    <property type="match status" value="1"/>
</dbReference>
<dbReference type="CDD" id="cd12119">
    <property type="entry name" value="ttLC_FACS_AlkK_like"/>
    <property type="match status" value="1"/>
</dbReference>
<proteinExistence type="inferred from homology"/>
<dbReference type="GO" id="GO:0006631">
    <property type="term" value="P:fatty acid metabolic process"/>
    <property type="evidence" value="ECO:0007669"/>
    <property type="project" value="UniProtKB-KW"/>
</dbReference>